<evidence type="ECO:0000313" key="1">
    <source>
        <dbReference type="EMBL" id="NMM01546.1"/>
    </source>
</evidence>
<name>A0A848IL10_9BURK</name>
<keyword evidence="2" id="KW-1185">Reference proteome</keyword>
<dbReference type="Proteomes" id="UP000544134">
    <property type="component" value="Unassembled WGS sequence"/>
</dbReference>
<gene>
    <name evidence="1" type="ORF">HHL24_26860</name>
</gene>
<proteinExistence type="predicted"/>
<comment type="caution">
    <text evidence="1">The sequence shown here is derived from an EMBL/GenBank/DDBJ whole genome shotgun (WGS) entry which is preliminary data.</text>
</comment>
<accession>A0A848IL10</accession>
<evidence type="ECO:0008006" key="3">
    <source>
        <dbReference type="Google" id="ProtNLM"/>
    </source>
</evidence>
<dbReference type="EMBL" id="JABBGJ010000031">
    <property type="protein sequence ID" value="NMM01546.1"/>
    <property type="molecule type" value="Genomic_DNA"/>
</dbReference>
<organism evidence="1 2">
    <name type="scientific">Paraburkholderia polaris</name>
    <dbReference type="NCBI Taxonomy" id="2728848"/>
    <lineage>
        <taxon>Bacteria</taxon>
        <taxon>Pseudomonadati</taxon>
        <taxon>Pseudomonadota</taxon>
        <taxon>Betaproteobacteria</taxon>
        <taxon>Burkholderiales</taxon>
        <taxon>Burkholderiaceae</taxon>
        <taxon>Paraburkholderia</taxon>
    </lineage>
</organism>
<reference evidence="1 2" key="1">
    <citation type="submission" date="2020-04" db="EMBL/GenBank/DDBJ databases">
        <title>Paraburkholderia sp. RP-4-7 isolated from soil.</title>
        <authorList>
            <person name="Dahal R.H."/>
        </authorList>
    </citation>
    <scope>NUCLEOTIDE SEQUENCE [LARGE SCALE GENOMIC DNA]</scope>
    <source>
        <strain evidence="1 2">RP-4-7</strain>
    </source>
</reference>
<dbReference type="InterPro" id="IPR012337">
    <property type="entry name" value="RNaseH-like_sf"/>
</dbReference>
<protein>
    <recommendedName>
        <fullName evidence="3">Integrase catalytic domain-containing protein</fullName>
    </recommendedName>
</protein>
<dbReference type="RefSeq" id="WP_169488374.1">
    <property type="nucleotide sequence ID" value="NZ_JABBGJ010000031.1"/>
</dbReference>
<evidence type="ECO:0000313" key="2">
    <source>
        <dbReference type="Proteomes" id="UP000544134"/>
    </source>
</evidence>
<sequence length="63" mass="7155">MPDQLWVADLTYIPLGSRFFFSTLIFDAWSLKVVGYAIANTTETRLTLIAQDSGYQMRNPGPR</sequence>
<dbReference type="SUPFAM" id="SSF53098">
    <property type="entry name" value="Ribonuclease H-like"/>
    <property type="match status" value="1"/>
</dbReference>
<dbReference type="AlphaFoldDB" id="A0A848IL10"/>